<dbReference type="PANTHER" id="PTHR36302:SF1">
    <property type="entry name" value="COPPER CHAPERONE PCU(A)C"/>
    <property type="match status" value="1"/>
</dbReference>
<dbReference type="InterPro" id="IPR007410">
    <property type="entry name" value="LpqE-like"/>
</dbReference>
<evidence type="ECO:0000313" key="2">
    <source>
        <dbReference type="EMBL" id="MYL97899.1"/>
    </source>
</evidence>
<gene>
    <name evidence="2" type="ORF">GR702_08960</name>
</gene>
<feature type="chain" id="PRO_5031183818" evidence="1">
    <location>
        <begin position="21"/>
        <end position="176"/>
    </location>
</feature>
<sequence>MVKFACPAAALLATVALALALGGCGKAPDSPTQTNEATVSGPDAKPGLAASDGKLVLPVIAGRPGAVYFTVRNDGSVPATLAGVHLAGASKAEMHQTKGGSMAPVESLPIDPGASVVFAPGGLHVMAFGLSDSVKAGGTTEMTLTFSDGDKLSMPLHVEAMGSEGAGGHDMGGMHH</sequence>
<dbReference type="InterPro" id="IPR058248">
    <property type="entry name" value="Lxx211020-like"/>
</dbReference>
<name>A0A7X4K761_9SPHN</name>
<accession>A0A7X4K761</accession>
<evidence type="ECO:0000256" key="1">
    <source>
        <dbReference type="SAM" id="SignalP"/>
    </source>
</evidence>
<keyword evidence="3" id="KW-1185">Reference proteome</keyword>
<dbReference type="EMBL" id="WVTD01000005">
    <property type="protein sequence ID" value="MYL97899.1"/>
    <property type="molecule type" value="Genomic_DNA"/>
</dbReference>
<dbReference type="Pfam" id="PF04314">
    <property type="entry name" value="PCuAC"/>
    <property type="match status" value="1"/>
</dbReference>
<dbReference type="PANTHER" id="PTHR36302">
    <property type="entry name" value="BLR7088 PROTEIN"/>
    <property type="match status" value="1"/>
</dbReference>
<evidence type="ECO:0000313" key="3">
    <source>
        <dbReference type="Proteomes" id="UP000465810"/>
    </source>
</evidence>
<organism evidence="2 3">
    <name type="scientific">Novosphingobium silvae</name>
    <dbReference type="NCBI Taxonomy" id="2692619"/>
    <lineage>
        <taxon>Bacteria</taxon>
        <taxon>Pseudomonadati</taxon>
        <taxon>Pseudomonadota</taxon>
        <taxon>Alphaproteobacteria</taxon>
        <taxon>Sphingomonadales</taxon>
        <taxon>Sphingomonadaceae</taxon>
        <taxon>Novosphingobium</taxon>
    </lineage>
</organism>
<dbReference type="SUPFAM" id="SSF110087">
    <property type="entry name" value="DR1885-like metal-binding protein"/>
    <property type="match status" value="1"/>
</dbReference>
<dbReference type="AlphaFoldDB" id="A0A7X4K761"/>
<dbReference type="PROSITE" id="PS51257">
    <property type="entry name" value="PROKAR_LIPOPROTEIN"/>
    <property type="match status" value="1"/>
</dbReference>
<reference evidence="2 3" key="1">
    <citation type="submission" date="2019-12" db="EMBL/GenBank/DDBJ databases">
        <authorList>
            <person name="Feng G."/>
            <person name="Zhu H."/>
        </authorList>
    </citation>
    <scope>NUCLEOTIDE SEQUENCE [LARGE SCALE GENOMIC DNA]</scope>
    <source>
        <strain evidence="2 3">FGD1</strain>
    </source>
</reference>
<keyword evidence="1" id="KW-0732">Signal</keyword>
<feature type="signal peptide" evidence="1">
    <location>
        <begin position="1"/>
        <end position="20"/>
    </location>
</feature>
<dbReference type="Gene3D" id="2.60.40.1890">
    <property type="entry name" value="PCu(A)C copper chaperone"/>
    <property type="match status" value="1"/>
</dbReference>
<proteinExistence type="predicted"/>
<protein>
    <submittedName>
        <fullName evidence="2">Copper chaperone PCu(A)C</fullName>
    </submittedName>
</protein>
<dbReference type="Proteomes" id="UP000465810">
    <property type="component" value="Unassembled WGS sequence"/>
</dbReference>
<comment type="caution">
    <text evidence="2">The sequence shown here is derived from an EMBL/GenBank/DDBJ whole genome shotgun (WGS) entry which is preliminary data.</text>
</comment>
<dbReference type="InterPro" id="IPR036182">
    <property type="entry name" value="PCuAC_sf"/>
</dbReference>